<dbReference type="PROSITE" id="PS51257">
    <property type="entry name" value="PROKAR_LIPOPROTEIN"/>
    <property type="match status" value="1"/>
</dbReference>
<dbReference type="AlphaFoldDB" id="A0A1I1I005"/>
<keyword evidence="3" id="KW-1185">Reference proteome</keyword>
<evidence type="ECO:0000313" key="3">
    <source>
        <dbReference type="Proteomes" id="UP000198598"/>
    </source>
</evidence>
<evidence type="ECO:0000256" key="1">
    <source>
        <dbReference type="SAM" id="SignalP"/>
    </source>
</evidence>
<gene>
    <name evidence="2" type="ORF">SAMN05216167_101819</name>
</gene>
<evidence type="ECO:0008006" key="4">
    <source>
        <dbReference type="Google" id="ProtNLM"/>
    </source>
</evidence>
<name>A0A1I1I005_9BACT</name>
<evidence type="ECO:0000313" key="2">
    <source>
        <dbReference type="EMBL" id="SFC29657.1"/>
    </source>
</evidence>
<feature type="chain" id="PRO_5011789976" description="Chagasin family peptidase inhibitor I42" evidence="1">
    <location>
        <begin position="19"/>
        <end position="125"/>
    </location>
</feature>
<organism evidence="2 3">
    <name type="scientific">Spirosoma endophyticum</name>
    <dbReference type="NCBI Taxonomy" id="662367"/>
    <lineage>
        <taxon>Bacteria</taxon>
        <taxon>Pseudomonadati</taxon>
        <taxon>Bacteroidota</taxon>
        <taxon>Cytophagia</taxon>
        <taxon>Cytophagales</taxon>
        <taxon>Cytophagaceae</taxon>
        <taxon>Spirosoma</taxon>
    </lineage>
</organism>
<keyword evidence="1" id="KW-0732">Signal</keyword>
<proteinExistence type="predicted"/>
<reference evidence="2 3" key="1">
    <citation type="submission" date="2016-10" db="EMBL/GenBank/DDBJ databases">
        <authorList>
            <person name="de Groot N.N."/>
        </authorList>
    </citation>
    <scope>NUCLEOTIDE SEQUENCE [LARGE SCALE GENOMIC DNA]</scope>
    <source>
        <strain evidence="2 3">DSM 26130</strain>
    </source>
</reference>
<accession>A0A1I1I005</accession>
<protein>
    <recommendedName>
        <fullName evidence="4">Chagasin family peptidase inhibitor I42</fullName>
    </recommendedName>
</protein>
<feature type="signal peptide" evidence="1">
    <location>
        <begin position="1"/>
        <end position="18"/>
    </location>
</feature>
<dbReference type="EMBL" id="FOLQ01000001">
    <property type="protein sequence ID" value="SFC29657.1"/>
    <property type="molecule type" value="Genomic_DNA"/>
</dbReference>
<sequence length="125" mass="13319">MVKRVWPLALMIGLMACAQTSQPSTGSQKTLRVSVGEIKDITLSKGGNGSWELIGASDNQEVVEVSRRNLAPAVDTLKRDNTGPMIFQIKGVTSGTANVVFTRKAIDGTGNGEVVRTYVVQVTAK</sequence>
<dbReference type="Proteomes" id="UP000198598">
    <property type="component" value="Unassembled WGS sequence"/>
</dbReference>